<dbReference type="EMBL" id="WIGM01000146">
    <property type="protein sequence ID" value="KAF6837226.1"/>
    <property type="molecule type" value="Genomic_DNA"/>
</dbReference>
<dbReference type="Proteomes" id="UP000639643">
    <property type="component" value="Unassembled WGS sequence"/>
</dbReference>
<protein>
    <submittedName>
        <fullName evidence="1">Uncharacterized protein</fullName>
    </submittedName>
</protein>
<keyword evidence="2" id="KW-1185">Reference proteome</keyword>
<dbReference type="AlphaFoldDB" id="A0A8H6NLW5"/>
<proteinExistence type="predicted"/>
<organism evidence="1 2">
    <name type="scientific">Colletotrichum musicola</name>
    <dbReference type="NCBI Taxonomy" id="2175873"/>
    <lineage>
        <taxon>Eukaryota</taxon>
        <taxon>Fungi</taxon>
        <taxon>Dikarya</taxon>
        <taxon>Ascomycota</taxon>
        <taxon>Pezizomycotina</taxon>
        <taxon>Sordariomycetes</taxon>
        <taxon>Hypocreomycetidae</taxon>
        <taxon>Glomerellales</taxon>
        <taxon>Glomerellaceae</taxon>
        <taxon>Colletotrichum</taxon>
        <taxon>Colletotrichum orchidearum species complex</taxon>
    </lineage>
</organism>
<reference evidence="1" key="1">
    <citation type="journal article" date="2020" name="Phytopathology">
        <title>Genome Sequence Resources of Colletotrichum truncatum, C. plurivorum, C. musicola, and C. sojae: Four Species Pathogenic to Soybean (Glycine max).</title>
        <authorList>
            <person name="Rogerio F."/>
            <person name="Boufleur T.R."/>
            <person name="Ciampi-Guillardi M."/>
            <person name="Sukno S.A."/>
            <person name="Thon M.R."/>
            <person name="Massola Junior N.S."/>
            <person name="Baroncelli R."/>
        </authorList>
    </citation>
    <scope>NUCLEOTIDE SEQUENCE</scope>
    <source>
        <strain evidence="1">LFN0074</strain>
    </source>
</reference>
<evidence type="ECO:0000313" key="1">
    <source>
        <dbReference type="EMBL" id="KAF6837226.1"/>
    </source>
</evidence>
<gene>
    <name evidence="1" type="ORF">CMUS01_05071</name>
</gene>
<comment type="caution">
    <text evidence="1">The sequence shown here is derived from an EMBL/GenBank/DDBJ whole genome shotgun (WGS) entry which is preliminary data.</text>
</comment>
<name>A0A8H6NLW5_9PEZI</name>
<evidence type="ECO:0000313" key="2">
    <source>
        <dbReference type="Proteomes" id="UP000639643"/>
    </source>
</evidence>
<sequence length="142" mass="15928">MARSEKTPAEAGNMLRSDVVPRLGREQLTRLLLVAREDAIVLRHPPRDPHRNPPPHREVFGDILTQLDDRSGLAPLFSLHAIETTEGLARRRGRDSIEGGSAVRFRRDHRIDVHHDDGLLVDCKMLRNVVGEGELEARVVVG</sequence>
<accession>A0A8H6NLW5</accession>